<name>A0ABC8UXP9_9AQUA</name>
<gene>
    <name evidence="3" type="ORF">ILEXP_LOCUS56261</name>
</gene>
<keyword evidence="4" id="KW-1185">Reference proteome</keyword>
<evidence type="ECO:0000256" key="1">
    <source>
        <dbReference type="ARBA" id="ARBA00022729"/>
    </source>
</evidence>
<dbReference type="PANTHER" id="PTHR33470">
    <property type="entry name" value="OS01G0164075 PROTEIN"/>
    <property type="match status" value="1"/>
</dbReference>
<evidence type="ECO:0000313" key="3">
    <source>
        <dbReference type="EMBL" id="CAK9185825.1"/>
    </source>
</evidence>
<accession>A0ABC8UXP9</accession>
<proteinExistence type="predicted"/>
<comment type="caution">
    <text evidence="3">The sequence shown here is derived from an EMBL/GenBank/DDBJ whole genome shotgun (WGS) entry which is preliminary data.</text>
</comment>
<dbReference type="Proteomes" id="UP001642360">
    <property type="component" value="Unassembled WGS sequence"/>
</dbReference>
<organism evidence="3 4">
    <name type="scientific">Ilex paraguariensis</name>
    <name type="common">yerba mate</name>
    <dbReference type="NCBI Taxonomy" id="185542"/>
    <lineage>
        <taxon>Eukaryota</taxon>
        <taxon>Viridiplantae</taxon>
        <taxon>Streptophyta</taxon>
        <taxon>Embryophyta</taxon>
        <taxon>Tracheophyta</taxon>
        <taxon>Spermatophyta</taxon>
        <taxon>Magnoliopsida</taxon>
        <taxon>eudicotyledons</taxon>
        <taxon>Gunneridae</taxon>
        <taxon>Pentapetalae</taxon>
        <taxon>asterids</taxon>
        <taxon>campanulids</taxon>
        <taxon>Aquifoliales</taxon>
        <taxon>Aquifoliaceae</taxon>
        <taxon>Ilex</taxon>
    </lineage>
</organism>
<dbReference type="AlphaFoldDB" id="A0ABC8UXP9"/>
<keyword evidence="1 2" id="KW-0732">Signal</keyword>
<protein>
    <submittedName>
        <fullName evidence="3">Uncharacterized protein</fullName>
    </submittedName>
</protein>
<dbReference type="PANTHER" id="PTHR33470:SF40">
    <property type="entry name" value="PROTEIN SEED AND ROOT HAIR PROTECTIVE PROTEIN"/>
    <property type="match status" value="1"/>
</dbReference>
<dbReference type="EMBL" id="CAUOFW020009446">
    <property type="protein sequence ID" value="CAK9185825.1"/>
    <property type="molecule type" value="Genomic_DNA"/>
</dbReference>
<feature type="signal peptide" evidence="2">
    <location>
        <begin position="1"/>
        <end position="27"/>
    </location>
</feature>
<reference evidence="3 4" key="1">
    <citation type="submission" date="2024-02" db="EMBL/GenBank/DDBJ databases">
        <authorList>
            <person name="Vignale AGUSTIN F."/>
            <person name="Sosa J E."/>
            <person name="Modenutti C."/>
        </authorList>
    </citation>
    <scope>NUCLEOTIDE SEQUENCE [LARGE SCALE GENOMIC DNA]</scope>
</reference>
<dbReference type="Pfam" id="PF01190">
    <property type="entry name" value="Pollen_Ole_e_1"/>
    <property type="match status" value="1"/>
</dbReference>
<feature type="chain" id="PRO_5044773964" evidence="2">
    <location>
        <begin position="28"/>
        <end position="187"/>
    </location>
</feature>
<evidence type="ECO:0000313" key="4">
    <source>
        <dbReference type="Proteomes" id="UP001642360"/>
    </source>
</evidence>
<evidence type="ECO:0000256" key="2">
    <source>
        <dbReference type="SAM" id="SignalP"/>
    </source>
</evidence>
<sequence length="187" mass="20237">MALAISSLAFTMLLLSVLVVVTAPASGYEYGPKPKLEKPAKTKTEKDLLVPAIIGVQGLIYCKSGPKLIPLKGAVTRITCLAVDENGYESAPFSVLSRPCDEKGYFFATLSPSQIEEDAWWRVTECKAFLANSPIETCKVPTDVNKGITGAPLASYRHHGDKNMKLHSVGPFIYTSDPKPISNSKGY</sequence>